<dbReference type="RefSeq" id="WP_061809385.1">
    <property type="nucleotide sequence ID" value="NZ_CP047394.1"/>
</dbReference>
<protein>
    <submittedName>
        <fullName evidence="2">Uncharacterized protein</fullName>
    </submittedName>
</protein>
<keyword evidence="1" id="KW-0472">Membrane</keyword>
<dbReference type="AlphaFoldDB" id="A0A6I6UKF7"/>
<feature type="transmembrane region" description="Helical" evidence="1">
    <location>
        <begin position="30"/>
        <end position="48"/>
    </location>
</feature>
<organism evidence="2 3">
    <name type="scientific">Rossellomorea vietnamensis</name>
    <dbReference type="NCBI Taxonomy" id="218284"/>
    <lineage>
        <taxon>Bacteria</taxon>
        <taxon>Bacillati</taxon>
        <taxon>Bacillota</taxon>
        <taxon>Bacilli</taxon>
        <taxon>Bacillales</taxon>
        <taxon>Bacillaceae</taxon>
        <taxon>Rossellomorea</taxon>
    </lineage>
</organism>
<accession>A0A6I6UKF7</accession>
<dbReference type="KEGG" id="bvq:FHE72_16830"/>
<reference evidence="2 3" key="1">
    <citation type="submission" date="2019-06" db="EMBL/GenBank/DDBJ databases">
        <title>An operon consisting of a P-type ATPase gene and a transcriptional regular gene given the different cadmium resistance in Bacillus vietamensis 151-6 and Bacillus marisflavi 151-25.</title>
        <authorList>
            <person name="Yu X."/>
        </authorList>
    </citation>
    <scope>NUCLEOTIDE SEQUENCE [LARGE SCALE GENOMIC DNA]</scope>
    <source>
        <strain evidence="2 3">151-6</strain>
    </source>
</reference>
<evidence type="ECO:0000256" key="1">
    <source>
        <dbReference type="SAM" id="Phobius"/>
    </source>
</evidence>
<keyword evidence="1" id="KW-0812">Transmembrane</keyword>
<feature type="transmembrane region" description="Helical" evidence="1">
    <location>
        <begin position="86"/>
        <end position="105"/>
    </location>
</feature>
<keyword evidence="1" id="KW-1133">Transmembrane helix</keyword>
<feature type="transmembrane region" description="Helical" evidence="1">
    <location>
        <begin position="57"/>
        <end position="74"/>
    </location>
</feature>
<dbReference type="EMBL" id="CP047394">
    <property type="protein sequence ID" value="QHE62498.1"/>
    <property type="molecule type" value="Genomic_DNA"/>
</dbReference>
<feature type="transmembrane region" description="Helical" evidence="1">
    <location>
        <begin position="7"/>
        <end position="24"/>
    </location>
</feature>
<dbReference type="Proteomes" id="UP000465062">
    <property type="component" value="Chromosome"/>
</dbReference>
<gene>
    <name evidence="2" type="ORF">FHE72_16830</name>
</gene>
<name>A0A6I6UKF7_9BACI</name>
<evidence type="ECO:0000313" key="2">
    <source>
        <dbReference type="EMBL" id="QHE62498.1"/>
    </source>
</evidence>
<evidence type="ECO:0000313" key="3">
    <source>
        <dbReference type="Proteomes" id="UP000465062"/>
    </source>
</evidence>
<sequence length="112" mass="13224">MKDLKASNWINLLAAIGIVISFFVYEPYTYVRIVLLIFAITEPMLLYFQKRMEHAKLWFWAYCIFILSGVFLAYSLDEPLMNTSKLFYFLLYTMVLLTATYKGLFQSTKQCI</sequence>
<proteinExistence type="predicted"/>